<name>A0A077WDW8_9FUNG</name>
<dbReference type="InterPro" id="IPR004046">
    <property type="entry name" value="GST_C"/>
</dbReference>
<feature type="domain" description="GST N-terminal" evidence="1">
    <location>
        <begin position="7"/>
        <end position="91"/>
    </location>
</feature>
<dbReference type="InterPro" id="IPR036249">
    <property type="entry name" value="Thioredoxin-like_sf"/>
</dbReference>
<evidence type="ECO:0000259" key="1">
    <source>
        <dbReference type="PROSITE" id="PS50404"/>
    </source>
</evidence>
<dbReference type="InterPro" id="IPR050213">
    <property type="entry name" value="GST_superfamily"/>
</dbReference>
<dbReference type="Pfam" id="PF13409">
    <property type="entry name" value="GST_N_2"/>
    <property type="match status" value="1"/>
</dbReference>
<dbReference type="GO" id="GO:0004364">
    <property type="term" value="F:glutathione transferase activity"/>
    <property type="evidence" value="ECO:0007669"/>
    <property type="project" value="TreeGrafter"/>
</dbReference>
<dbReference type="InterPro" id="IPR004045">
    <property type="entry name" value="Glutathione_S-Trfase_N"/>
</dbReference>
<dbReference type="SUPFAM" id="SSF52833">
    <property type="entry name" value="Thioredoxin-like"/>
    <property type="match status" value="1"/>
</dbReference>
<dbReference type="SFLD" id="SFLDS00019">
    <property type="entry name" value="Glutathione_Transferase_(cytos"/>
    <property type="match status" value="1"/>
</dbReference>
<protein>
    <recommendedName>
        <fullName evidence="4">GST C-terminal domain-containing protein</fullName>
    </recommendedName>
</protein>
<dbReference type="PROSITE" id="PS50405">
    <property type="entry name" value="GST_CTER"/>
    <property type="match status" value="1"/>
</dbReference>
<evidence type="ECO:0000313" key="3">
    <source>
        <dbReference type="EMBL" id="CDS05605.1"/>
    </source>
</evidence>
<dbReference type="PANTHER" id="PTHR11571">
    <property type="entry name" value="GLUTATHIONE S-TRANSFERASE"/>
    <property type="match status" value="1"/>
</dbReference>
<dbReference type="InterPro" id="IPR010987">
    <property type="entry name" value="Glutathione-S-Trfase_C-like"/>
</dbReference>
<organism evidence="3">
    <name type="scientific">Lichtheimia ramosa</name>
    <dbReference type="NCBI Taxonomy" id="688394"/>
    <lineage>
        <taxon>Eukaryota</taxon>
        <taxon>Fungi</taxon>
        <taxon>Fungi incertae sedis</taxon>
        <taxon>Mucoromycota</taxon>
        <taxon>Mucoromycotina</taxon>
        <taxon>Mucoromycetes</taxon>
        <taxon>Mucorales</taxon>
        <taxon>Lichtheimiaceae</taxon>
        <taxon>Lichtheimia</taxon>
    </lineage>
</organism>
<feature type="domain" description="GST C-terminal" evidence="2">
    <location>
        <begin position="91"/>
        <end position="214"/>
    </location>
</feature>
<dbReference type="InterPro" id="IPR036282">
    <property type="entry name" value="Glutathione-S-Trfase_C_sf"/>
</dbReference>
<dbReference type="GO" id="GO:0006749">
    <property type="term" value="P:glutathione metabolic process"/>
    <property type="evidence" value="ECO:0007669"/>
    <property type="project" value="TreeGrafter"/>
</dbReference>
<dbReference type="EMBL" id="LK023317">
    <property type="protein sequence ID" value="CDS05605.1"/>
    <property type="molecule type" value="Genomic_DNA"/>
</dbReference>
<reference evidence="3" key="1">
    <citation type="journal article" date="2014" name="Genome Announc.">
        <title>De novo whole-genome sequence and genome annotation of Lichtheimia ramosa.</title>
        <authorList>
            <person name="Linde J."/>
            <person name="Schwartze V."/>
            <person name="Binder U."/>
            <person name="Lass-Florl C."/>
            <person name="Voigt K."/>
            <person name="Horn F."/>
        </authorList>
    </citation>
    <scope>NUCLEOTIDE SEQUENCE</scope>
    <source>
        <strain evidence="3">JMRC FSU:6197</strain>
    </source>
</reference>
<evidence type="ECO:0008006" key="4">
    <source>
        <dbReference type="Google" id="ProtNLM"/>
    </source>
</evidence>
<dbReference type="InterPro" id="IPR040079">
    <property type="entry name" value="Glutathione_S-Trfase"/>
</dbReference>
<dbReference type="OrthoDB" id="414243at2759"/>
<dbReference type="Pfam" id="PF14497">
    <property type="entry name" value="GST_C_3"/>
    <property type="match status" value="1"/>
</dbReference>
<gene>
    <name evidence="3" type="ORF">LRAMOSA08133</name>
</gene>
<proteinExistence type="predicted"/>
<dbReference type="SUPFAM" id="SSF47616">
    <property type="entry name" value="GST C-terminal domain-like"/>
    <property type="match status" value="1"/>
</dbReference>
<dbReference type="AlphaFoldDB" id="A0A077WDW8"/>
<dbReference type="Gene3D" id="3.40.30.10">
    <property type="entry name" value="Glutaredoxin"/>
    <property type="match status" value="1"/>
</dbReference>
<dbReference type="Gene3D" id="1.20.1050.10">
    <property type="match status" value="1"/>
</dbReference>
<dbReference type="PROSITE" id="PS50404">
    <property type="entry name" value="GST_NTER"/>
    <property type="match status" value="1"/>
</dbReference>
<evidence type="ECO:0000259" key="2">
    <source>
        <dbReference type="PROSITE" id="PS50405"/>
    </source>
</evidence>
<sequence length="216" mass="24812">MSSINNLKLYYIFPGFNGLGGPIRMLLEDAQVPYEWIYLDHVQTWPKTKETWIESGYPFDCAPMIQLENGKQYSGAQPILRFLSKSLGKYIPTNDIDLEQFVETVSDYAADWFKFYGVASRGRNEKGVLDKYLQEQLPMFLRRFERIYGAKQGPYAAGEEVTYCDFIVFILASRSPTANYLKDYPNLSKFVDAMSKRPSLKKALESQDYAITGIPL</sequence>
<accession>A0A077WDW8</accession>